<dbReference type="EMBL" id="GL380052">
    <property type="protein sequence ID" value="EGT44349.1"/>
    <property type="molecule type" value="Genomic_DNA"/>
</dbReference>
<organism evidence="3">
    <name type="scientific">Caenorhabditis brenneri</name>
    <name type="common">Nematode worm</name>
    <dbReference type="NCBI Taxonomy" id="135651"/>
    <lineage>
        <taxon>Eukaryota</taxon>
        <taxon>Metazoa</taxon>
        <taxon>Ecdysozoa</taxon>
        <taxon>Nematoda</taxon>
        <taxon>Chromadorea</taxon>
        <taxon>Rhabditida</taxon>
        <taxon>Rhabditina</taxon>
        <taxon>Rhabditomorpha</taxon>
        <taxon>Rhabditoidea</taxon>
        <taxon>Rhabditidae</taxon>
        <taxon>Peloderinae</taxon>
        <taxon>Caenorhabditis</taxon>
    </lineage>
</organism>
<name>G0P3U5_CAEBE</name>
<feature type="region of interest" description="Disordered" evidence="1">
    <location>
        <begin position="330"/>
        <end position="358"/>
    </location>
</feature>
<dbReference type="AlphaFoldDB" id="G0P3U5"/>
<sequence>MMIQTPALLYGTKEHQDKFIKAHQRTVEFYRDTQFSVLKPFLSEILFDPDQFAAPIPQVKEKPLFAVQVQTLHRKLVDASGAANKERRKDQTNDNSVEYWREKTEIPDKEILFQIRMGLITSADNGTSQDSPGRRKPCKTRRYTPSPPPPSGQDATAQTNTRKPRQPRQQLASGPGKSRAGQVSREARFQKKKQIFLATRGTDLQPRSETHYIKIAEAEVHCSESEVYNYRKLREFLSLICLYANNPNVLRTNHVTPPHHALRPQLHWPPSASQDRQEGQRQGALPQVKLGELEWEKLIRKKDPAYEEWWGLAVKVDEEQLEQMELGWTTGSASDFGIGEEEDDARPSGRDYREFSIY</sequence>
<reference evidence="3" key="1">
    <citation type="submission" date="2011-07" db="EMBL/GenBank/DDBJ databases">
        <authorList>
            <consortium name="Caenorhabditis brenneri Sequencing and Analysis Consortium"/>
            <person name="Wilson R.K."/>
        </authorList>
    </citation>
    <scope>NUCLEOTIDE SEQUENCE [LARGE SCALE GENOMIC DNA]</scope>
    <source>
        <strain evidence="3">PB2801</strain>
    </source>
</reference>
<dbReference type="HOGENOM" id="CLU_774389_0_0_1"/>
<evidence type="ECO:0000313" key="2">
    <source>
        <dbReference type="EMBL" id="EGT44349.1"/>
    </source>
</evidence>
<dbReference type="Proteomes" id="UP000008068">
    <property type="component" value="Unassembled WGS sequence"/>
</dbReference>
<protein>
    <submittedName>
        <fullName evidence="2">Uncharacterized protein</fullName>
    </submittedName>
</protein>
<feature type="compositionally biased region" description="Basic and acidic residues" evidence="1">
    <location>
        <begin position="345"/>
        <end position="358"/>
    </location>
</feature>
<feature type="compositionally biased region" description="Polar residues" evidence="1">
    <location>
        <begin position="153"/>
        <end position="172"/>
    </location>
</feature>
<dbReference type="InParanoid" id="G0P3U5"/>
<gene>
    <name evidence="2" type="ORF">CAEBREN_06266</name>
</gene>
<feature type="compositionally biased region" description="Polar residues" evidence="1">
    <location>
        <begin position="122"/>
        <end position="131"/>
    </location>
</feature>
<accession>G0P3U5</accession>
<feature type="region of interest" description="Disordered" evidence="1">
    <location>
        <begin position="122"/>
        <end position="188"/>
    </location>
</feature>
<feature type="region of interest" description="Disordered" evidence="1">
    <location>
        <begin position="254"/>
        <end position="285"/>
    </location>
</feature>
<keyword evidence="3" id="KW-1185">Reference proteome</keyword>
<proteinExistence type="predicted"/>
<evidence type="ECO:0000313" key="3">
    <source>
        <dbReference type="Proteomes" id="UP000008068"/>
    </source>
</evidence>
<evidence type="ECO:0000256" key="1">
    <source>
        <dbReference type="SAM" id="MobiDB-lite"/>
    </source>
</evidence>